<evidence type="ECO:0000313" key="4">
    <source>
        <dbReference type="EMBL" id="CAL6114124.1"/>
    </source>
</evidence>
<keyword evidence="1" id="KW-1133">Transmembrane helix</keyword>
<name>A0AA86P923_9EUKA</name>
<dbReference type="EMBL" id="CATOUU010000566">
    <property type="protein sequence ID" value="CAI9934394.1"/>
    <property type="molecule type" value="Genomic_DNA"/>
</dbReference>
<dbReference type="AlphaFoldDB" id="A0AA86P923"/>
<dbReference type="EMBL" id="CAXDID020000787">
    <property type="protein sequence ID" value="CAL6114124.1"/>
    <property type="molecule type" value="Genomic_DNA"/>
</dbReference>
<gene>
    <name evidence="2" type="ORF">HINF_LOCUS22039</name>
    <name evidence="3" type="ORF">HINF_LOCUS33502</name>
    <name evidence="4" type="ORF">HINF_LOCUS77827</name>
</gene>
<comment type="caution">
    <text evidence="2">The sequence shown here is derived from an EMBL/GenBank/DDBJ whole genome shotgun (WGS) entry which is preliminary data.</text>
</comment>
<keyword evidence="5" id="KW-1185">Reference proteome</keyword>
<sequence length="137" mass="16159">MRETQNNLSHRCLDVPDIFKQLQQLQLILFQTLKFTFCVEISFMMSIIWRSQTKQIKNQVQLVQPVVFVHVVLNVKCTDFLPSLNVFKMLFCLFADRISQNELDILHRVTICAKLHCMHSTMVYHSDQILGRFDLTL</sequence>
<proteinExistence type="predicted"/>
<evidence type="ECO:0000313" key="2">
    <source>
        <dbReference type="EMBL" id="CAI9934394.1"/>
    </source>
</evidence>
<protein>
    <submittedName>
        <fullName evidence="3">Hypothetical_protein</fullName>
    </submittedName>
</protein>
<keyword evidence="1" id="KW-0472">Membrane</keyword>
<reference evidence="2" key="1">
    <citation type="submission" date="2023-06" db="EMBL/GenBank/DDBJ databases">
        <authorList>
            <person name="Kurt Z."/>
        </authorList>
    </citation>
    <scope>NUCLEOTIDE SEQUENCE</scope>
</reference>
<organism evidence="2">
    <name type="scientific">Hexamita inflata</name>
    <dbReference type="NCBI Taxonomy" id="28002"/>
    <lineage>
        <taxon>Eukaryota</taxon>
        <taxon>Metamonada</taxon>
        <taxon>Diplomonadida</taxon>
        <taxon>Hexamitidae</taxon>
        <taxon>Hexamitinae</taxon>
        <taxon>Hexamita</taxon>
    </lineage>
</organism>
<feature type="transmembrane region" description="Helical" evidence="1">
    <location>
        <begin position="28"/>
        <end position="49"/>
    </location>
</feature>
<dbReference type="Proteomes" id="UP001642409">
    <property type="component" value="Unassembled WGS sequence"/>
</dbReference>
<evidence type="ECO:0000256" key="1">
    <source>
        <dbReference type="SAM" id="Phobius"/>
    </source>
</evidence>
<evidence type="ECO:0000313" key="3">
    <source>
        <dbReference type="EMBL" id="CAL6030625.1"/>
    </source>
</evidence>
<evidence type="ECO:0000313" key="5">
    <source>
        <dbReference type="Proteomes" id="UP001642409"/>
    </source>
</evidence>
<accession>A0AA86P923</accession>
<dbReference type="EMBL" id="CAXDID020000117">
    <property type="protein sequence ID" value="CAL6030625.1"/>
    <property type="molecule type" value="Genomic_DNA"/>
</dbReference>
<reference evidence="3 5" key="2">
    <citation type="submission" date="2024-07" db="EMBL/GenBank/DDBJ databases">
        <authorList>
            <person name="Akdeniz Z."/>
        </authorList>
    </citation>
    <scope>NUCLEOTIDE SEQUENCE [LARGE SCALE GENOMIC DNA]</scope>
</reference>
<keyword evidence="1" id="KW-0812">Transmembrane</keyword>